<dbReference type="Proteomes" id="UP000481947">
    <property type="component" value="Unassembled WGS sequence"/>
</dbReference>
<evidence type="ECO:0000259" key="1">
    <source>
        <dbReference type="Pfam" id="PF13391"/>
    </source>
</evidence>
<feature type="domain" description="HNH nuclease" evidence="1">
    <location>
        <begin position="168"/>
        <end position="220"/>
    </location>
</feature>
<name>A0A7C9NGZ7_9BURK</name>
<reference evidence="2 3" key="1">
    <citation type="submission" date="2019-09" db="EMBL/GenBank/DDBJ databases">
        <title>Identification of Malikia spinosa a prominent benzene-, toluene-, and ethylbenzene-degrading bacterium: enrichment, isolation and whole genome sequencing.</title>
        <authorList>
            <person name="Tancsics A."/>
            <person name="Revesz F."/>
            <person name="Kriszt B."/>
        </authorList>
    </citation>
    <scope>NUCLEOTIDE SEQUENCE [LARGE SCALE GENOMIC DNA]</scope>
    <source>
        <strain evidence="2 3">AB6</strain>
    </source>
</reference>
<dbReference type="EMBL" id="VYSB01000010">
    <property type="protein sequence ID" value="MYZ52543.1"/>
    <property type="molecule type" value="Genomic_DNA"/>
</dbReference>
<keyword evidence="2" id="KW-0378">Hydrolase</keyword>
<proteinExistence type="predicted"/>
<dbReference type="AlphaFoldDB" id="A0A7C9NGZ7"/>
<keyword evidence="2" id="KW-0540">Nuclease</keyword>
<evidence type="ECO:0000313" key="3">
    <source>
        <dbReference type="Proteomes" id="UP000481947"/>
    </source>
</evidence>
<keyword evidence="2" id="KW-0255">Endonuclease</keyword>
<sequence>MTIKIEEIDAMLRARGYQVIPGTTKKRGFQLDNQLPIYLNLTSKSGKTALIAHPESGVAAWRDDLSGMQVGDDYYHSSNMRHFPKRMHRGENPIPYGWGLTFTSVTALAACLDRMEGKSPAALPSKQSVSQLESATTLQEGADMPVTAQRRVGHDQFRAMLLQRWGSCAVTGLATPRLLRASHIKPWASSTPVEKTDPFNGLLLAPHLDAAFDAGLIAFDDQGRLLLSPELTREDAERLGLHADLRLREVDAKHLPYLAFHRQEVFVC</sequence>
<organism evidence="2 3">
    <name type="scientific">Malikia spinosa</name>
    <dbReference type="NCBI Taxonomy" id="86180"/>
    <lineage>
        <taxon>Bacteria</taxon>
        <taxon>Pseudomonadati</taxon>
        <taxon>Pseudomonadota</taxon>
        <taxon>Betaproteobacteria</taxon>
        <taxon>Burkholderiales</taxon>
        <taxon>Comamonadaceae</taxon>
        <taxon>Malikia</taxon>
    </lineage>
</organism>
<evidence type="ECO:0000313" key="2">
    <source>
        <dbReference type="EMBL" id="MYZ52543.1"/>
    </source>
</evidence>
<comment type="caution">
    <text evidence="2">The sequence shown here is derived from an EMBL/GenBank/DDBJ whole genome shotgun (WGS) entry which is preliminary data.</text>
</comment>
<dbReference type="InterPro" id="IPR003615">
    <property type="entry name" value="HNH_nuc"/>
</dbReference>
<dbReference type="Pfam" id="PF13391">
    <property type="entry name" value="HNH_2"/>
    <property type="match status" value="1"/>
</dbReference>
<gene>
    <name evidence="2" type="ORF">F5985_10440</name>
</gene>
<protein>
    <submittedName>
        <fullName evidence="2">HNH endonuclease</fullName>
    </submittedName>
</protein>
<dbReference type="RefSeq" id="WP_161125375.1">
    <property type="nucleotide sequence ID" value="NZ_VYSB01000010.1"/>
</dbReference>
<dbReference type="Gene3D" id="3.90.1150.40">
    <property type="entry name" value="Protein of unknown function DUF2002"/>
    <property type="match status" value="1"/>
</dbReference>
<accession>A0A7C9NGZ7</accession>
<dbReference type="GO" id="GO:0004519">
    <property type="term" value="F:endonuclease activity"/>
    <property type="evidence" value="ECO:0007669"/>
    <property type="project" value="UniProtKB-KW"/>
</dbReference>